<dbReference type="InterPro" id="IPR020846">
    <property type="entry name" value="MFS_dom"/>
</dbReference>
<comment type="caution">
    <text evidence="11">The sequence shown here is derived from an EMBL/GenBank/DDBJ whole genome shotgun (WGS) entry which is preliminary data.</text>
</comment>
<feature type="signal peptide" evidence="9">
    <location>
        <begin position="1"/>
        <end position="21"/>
    </location>
</feature>
<feature type="transmembrane region" description="Helical" evidence="8">
    <location>
        <begin position="173"/>
        <end position="192"/>
    </location>
</feature>
<feature type="transmembrane region" description="Helical" evidence="8">
    <location>
        <begin position="198"/>
        <end position="219"/>
    </location>
</feature>
<accession>A0A9N8DYI9</accession>
<sequence>MKLQVLWSLVCLVALLREANGFARPSIGGQCQQSWKLRRYPRHERQSTGYQHGRQFSLQSVLRANQKDDDSQPDPDSASSSLDNPDDSSPLPWIFGLVVPLWLVYISNQWSRSSLYYLVDFSSDADPLLAMNVDVGFSEAQYGVLASLAFTSLFAFASLAAGIISDRFNRKTLTVAACLVWAIATLGTSFSQDYSQVLGWRVAMGLACAFATPPAYTLIAQRVPKESVSLASSLYGTGVALGGAFASLSILLDTSVGWREALVIIGIYGFVVAGVATILLPNDPKDTQPEADTKFLVSKDTTTISTDESPVDAILADVQEATASDRVKWLFLGSFLRFCSGLCIGVWSAPYFRMIFPDQQSQYAVAQAAITAVGGSVSGLLGGSLADKISANAEEEGDADIYGRKLWIPVVGSALAAPAWYLAVENSQSFEVAMAWLATEYFVAECWFGPTISVLQKTVGPKIGGTSQGLFTLTGAVANVAPSILGYMYGQATIGQEQSSTELAGLLVAGVCFCYVSCAFCFAMSALSGPPTSTTSAVEPTKQ</sequence>
<keyword evidence="4 8" id="KW-1133">Transmembrane helix</keyword>
<organism evidence="11 12">
    <name type="scientific">Seminavis robusta</name>
    <dbReference type="NCBI Taxonomy" id="568900"/>
    <lineage>
        <taxon>Eukaryota</taxon>
        <taxon>Sar</taxon>
        <taxon>Stramenopiles</taxon>
        <taxon>Ochrophyta</taxon>
        <taxon>Bacillariophyta</taxon>
        <taxon>Bacillariophyceae</taxon>
        <taxon>Bacillariophycidae</taxon>
        <taxon>Naviculales</taxon>
        <taxon>Naviculaceae</taxon>
        <taxon>Seminavis</taxon>
    </lineage>
</organism>
<dbReference type="InterPro" id="IPR044770">
    <property type="entry name" value="MFS_spinster-like"/>
</dbReference>
<keyword evidence="2" id="KW-0813">Transport</keyword>
<evidence type="ECO:0000256" key="7">
    <source>
        <dbReference type="SAM" id="MobiDB-lite"/>
    </source>
</evidence>
<gene>
    <name evidence="11" type="ORF">SEMRO_477_G150810.1</name>
</gene>
<keyword evidence="9" id="KW-0732">Signal</keyword>
<dbReference type="GO" id="GO:0016020">
    <property type="term" value="C:membrane"/>
    <property type="evidence" value="ECO:0007669"/>
    <property type="project" value="UniProtKB-SubCell"/>
</dbReference>
<protein>
    <submittedName>
        <fullName evidence="11">Hydroxybenzoate transporter PcaK</fullName>
    </submittedName>
</protein>
<keyword evidence="12" id="KW-1185">Reference proteome</keyword>
<feature type="transmembrane region" description="Helical" evidence="8">
    <location>
        <begin position="470"/>
        <end position="490"/>
    </location>
</feature>
<evidence type="ECO:0000259" key="10">
    <source>
        <dbReference type="PROSITE" id="PS50850"/>
    </source>
</evidence>
<dbReference type="PANTHER" id="PTHR23505">
    <property type="entry name" value="SPINSTER"/>
    <property type="match status" value="1"/>
</dbReference>
<evidence type="ECO:0000313" key="11">
    <source>
        <dbReference type="EMBL" id="CAB9511278.1"/>
    </source>
</evidence>
<feature type="transmembrane region" description="Helical" evidence="8">
    <location>
        <begin position="231"/>
        <end position="252"/>
    </location>
</feature>
<reference evidence="11" key="1">
    <citation type="submission" date="2020-06" db="EMBL/GenBank/DDBJ databases">
        <authorList>
            <consortium name="Plant Systems Biology data submission"/>
        </authorList>
    </citation>
    <scope>NUCLEOTIDE SEQUENCE</scope>
    <source>
        <strain evidence="11">D6</strain>
    </source>
</reference>
<dbReference type="Pfam" id="PF07690">
    <property type="entry name" value="MFS_1"/>
    <property type="match status" value="1"/>
</dbReference>
<dbReference type="Gene3D" id="1.20.1250.20">
    <property type="entry name" value="MFS general substrate transporter like domains"/>
    <property type="match status" value="2"/>
</dbReference>
<evidence type="ECO:0000256" key="8">
    <source>
        <dbReference type="SAM" id="Phobius"/>
    </source>
</evidence>
<dbReference type="GO" id="GO:0022857">
    <property type="term" value="F:transmembrane transporter activity"/>
    <property type="evidence" value="ECO:0007669"/>
    <property type="project" value="InterPro"/>
</dbReference>
<keyword evidence="5 8" id="KW-0472">Membrane</keyword>
<feature type="transmembrane region" description="Helical" evidence="8">
    <location>
        <begin position="502"/>
        <end position="527"/>
    </location>
</feature>
<name>A0A9N8DYI9_9STRA</name>
<evidence type="ECO:0000256" key="6">
    <source>
        <dbReference type="ARBA" id="ARBA00024338"/>
    </source>
</evidence>
<comment type="subcellular location">
    <subcellularLocation>
        <location evidence="1">Membrane</location>
        <topology evidence="1">Multi-pass membrane protein</topology>
    </subcellularLocation>
</comment>
<dbReference type="Proteomes" id="UP001153069">
    <property type="component" value="Unassembled WGS sequence"/>
</dbReference>
<dbReference type="OrthoDB" id="3639251at2759"/>
<feature type="transmembrane region" description="Helical" evidence="8">
    <location>
        <begin position="364"/>
        <end position="386"/>
    </location>
</feature>
<evidence type="ECO:0000256" key="2">
    <source>
        <dbReference type="ARBA" id="ARBA00022448"/>
    </source>
</evidence>
<dbReference type="PANTHER" id="PTHR23505:SF52">
    <property type="entry name" value="MAJOR FACILITATOR SUPERFAMILY PROTEIN"/>
    <property type="match status" value="1"/>
</dbReference>
<keyword evidence="3 8" id="KW-0812">Transmembrane</keyword>
<feature type="transmembrane region" description="Helical" evidence="8">
    <location>
        <begin position="142"/>
        <end position="161"/>
    </location>
</feature>
<evidence type="ECO:0000256" key="9">
    <source>
        <dbReference type="SAM" id="SignalP"/>
    </source>
</evidence>
<evidence type="ECO:0000256" key="4">
    <source>
        <dbReference type="ARBA" id="ARBA00022989"/>
    </source>
</evidence>
<comment type="similarity">
    <text evidence="6">Belongs to the major facilitator superfamily. Spinster (TC 2.A.1.49) family.</text>
</comment>
<evidence type="ECO:0000313" key="12">
    <source>
        <dbReference type="Proteomes" id="UP001153069"/>
    </source>
</evidence>
<dbReference type="AlphaFoldDB" id="A0A9N8DYI9"/>
<feature type="compositionally biased region" description="Low complexity" evidence="7">
    <location>
        <begin position="74"/>
        <end position="86"/>
    </location>
</feature>
<feature type="region of interest" description="Disordered" evidence="7">
    <location>
        <begin position="64"/>
        <end position="86"/>
    </location>
</feature>
<dbReference type="InterPro" id="IPR011701">
    <property type="entry name" value="MFS"/>
</dbReference>
<evidence type="ECO:0000256" key="5">
    <source>
        <dbReference type="ARBA" id="ARBA00023136"/>
    </source>
</evidence>
<dbReference type="EMBL" id="CAICTM010000476">
    <property type="protein sequence ID" value="CAB9511278.1"/>
    <property type="molecule type" value="Genomic_DNA"/>
</dbReference>
<feature type="domain" description="Major facilitator superfamily (MFS) profile" evidence="10">
    <location>
        <begin position="97"/>
        <end position="527"/>
    </location>
</feature>
<evidence type="ECO:0000256" key="1">
    <source>
        <dbReference type="ARBA" id="ARBA00004141"/>
    </source>
</evidence>
<evidence type="ECO:0000256" key="3">
    <source>
        <dbReference type="ARBA" id="ARBA00022692"/>
    </source>
</evidence>
<feature type="chain" id="PRO_5040165374" evidence="9">
    <location>
        <begin position="22"/>
        <end position="543"/>
    </location>
</feature>
<proteinExistence type="inferred from homology"/>
<dbReference type="PROSITE" id="PS50850">
    <property type="entry name" value="MFS"/>
    <property type="match status" value="1"/>
</dbReference>
<dbReference type="InterPro" id="IPR036259">
    <property type="entry name" value="MFS_trans_sf"/>
</dbReference>
<feature type="transmembrane region" description="Helical" evidence="8">
    <location>
        <begin position="258"/>
        <end position="280"/>
    </location>
</feature>
<feature type="transmembrane region" description="Helical" evidence="8">
    <location>
        <begin position="406"/>
        <end position="424"/>
    </location>
</feature>
<feature type="transmembrane region" description="Helical" evidence="8">
    <location>
        <begin position="329"/>
        <end position="352"/>
    </location>
</feature>
<dbReference type="SUPFAM" id="SSF103473">
    <property type="entry name" value="MFS general substrate transporter"/>
    <property type="match status" value="1"/>
</dbReference>